<organism evidence="1">
    <name type="scientific">marine sediment metagenome</name>
    <dbReference type="NCBI Taxonomy" id="412755"/>
    <lineage>
        <taxon>unclassified sequences</taxon>
        <taxon>metagenomes</taxon>
        <taxon>ecological metagenomes</taxon>
    </lineage>
</organism>
<name>X1RWJ0_9ZZZZ</name>
<dbReference type="EMBL" id="BARW01011202">
    <property type="protein sequence ID" value="GAI85023.1"/>
    <property type="molecule type" value="Genomic_DNA"/>
</dbReference>
<comment type="caution">
    <text evidence="1">The sequence shown here is derived from an EMBL/GenBank/DDBJ whole genome shotgun (WGS) entry which is preliminary data.</text>
</comment>
<sequence length="167" mass="18962">EEKQRGLTKSELQKAFVDDIITKDQFLQGLHDLDYSEIAIAVILETVMSAKARVEVEVLPLEKELSKAELQRTYLEDVIGIKELDSKLVALGYSRNAINLSIELVEKQRLENEEKELPPEAIDTRKTLQVAYVEGKIDRSNISSLLTDMGYTEEGIRIVIKYAHESI</sequence>
<proteinExistence type="predicted"/>
<reference evidence="1" key="1">
    <citation type="journal article" date="2014" name="Front. Microbiol.">
        <title>High frequency of phylogenetically diverse reductive dehalogenase-homologous genes in deep subseafloor sedimentary metagenomes.</title>
        <authorList>
            <person name="Kawai M."/>
            <person name="Futagami T."/>
            <person name="Toyoda A."/>
            <person name="Takaki Y."/>
            <person name="Nishi S."/>
            <person name="Hori S."/>
            <person name="Arai W."/>
            <person name="Tsubouchi T."/>
            <person name="Morono Y."/>
            <person name="Uchiyama I."/>
            <person name="Ito T."/>
            <person name="Fujiyama A."/>
            <person name="Inagaki F."/>
            <person name="Takami H."/>
        </authorList>
    </citation>
    <scope>NUCLEOTIDE SEQUENCE</scope>
    <source>
        <strain evidence="1">Expedition CK06-06</strain>
    </source>
</reference>
<dbReference type="AlphaFoldDB" id="X1RWJ0"/>
<accession>X1RWJ0</accession>
<evidence type="ECO:0000313" key="1">
    <source>
        <dbReference type="EMBL" id="GAI85023.1"/>
    </source>
</evidence>
<feature type="non-terminal residue" evidence="1">
    <location>
        <position position="1"/>
    </location>
</feature>
<gene>
    <name evidence="1" type="ORF">S12H4_21700</name>
</gene>
<protein>
    <submittedName>
        <fullName evidence="1">Uncharacterized protein</fullName>
    </submittedName>
</protein>